<dbReference type="SUPFAM" id="SSF81301">
    <property type="entry name" value="Nucleotidyltransferase"/>
    <property type="match status" value="1"/>
</dbReference>
<dbReference type="Proteomes" id="UP000254134">
    <property type="component" value="Unassembled WGS sequence"/>
</dbReference>
<accession>A0A7M2YZW8</accession>
<evidence type="ECO:0000313" key="2">
    <source>
        <dbReference type="Proteomes" id="UP000254134"/>
    </source>
</evidence>
<dbReference type="InterPro" id="IPR043519">
    <property type="entry name" value="NT_sf"/>
</dbReference>
<dbReference type="EMBL" id="QQZY01000002">
    <property type="protein sequence ID" value="RDI75559.1"/>
    <property type="molecule type" value="Genomic_DNA"/>
</dbReference>
<reference evidence="2" key="2">
    <citation type="journal article" date="2019" name="MicrobiologyOpen">
        <title>High-quality draft genome sequence of Gaiella occulta isolated from a 150 meter deep mineral water borehole and comparison with the genome sequences of other deep-branching lineages of the phylum Actinobacteria.</title>
        <authorList>
            <person name="Severino R."/>
            <person name="Froufe H.J.C."/>
            <person name="Barroso C."/>
            <person name="Albuquerque L."/>
            <person name="Lobo-da-Cunha A."/>
            <person name="da Costa M.S."/>
            <person name="Egas C."/>
        </authorList>
    </citation>
    <scope>NUCLEOTIDE SEQUENCE [LARGE SCALE GENOMIC DNA]</scope>
    <source>
        <strain evidence="2">F2-233</strain>
    </source>
</reference>
<protein>
    <recommendedName>
        <fullName evidence="3">Nucleotidyl transferase</fullName>
    </recommendedName>
</protein>
<dbReference type="OrthoDB" id="3212051at2"/>
<name>A0A7M2YZW8_9ACTN</name>
<evidence type="ECO:0000313" key="1">
    <source>
        <dbReference type="EMBL" id="RDI75559.1"/>
    </source>
</evidence>
<organism evidence="1 2">
    <name type="scientific">Gaiella occulta</name>
    <dbReference type="NCBI Taxonomy" id="1002870"/>
    <lineage>
        <taxon>Bacteria</taxon>
        <taxon>Bacillati</taxon>
        <taxon>Actinomycetota</taxon>
        <taxon>Thermoleophilia</taxon>
        <taxon>Gaiellales</taxon>
        <taxon>Gaiellaceae</taxon>
        <taxon>Gaiella</taxon>
    </lineage>
</organism>
<comment type="caution">
    <text evidence="1">The sequence shown here is derived from an EMBL/GenBank/DDBJ whole genome shotgun (WGS) entry which is preliminary data.</text>
</comment>
<dbReference type="Gene3D" id="3.30.460.40">
    <property type="match status" value="1"/>
</dbReference>
<sequence>MSGERRGEWHEWPFDPLVVLRALGRHHVEHVLIGGLAAVLQGSPLPTYDIDITPAPGAANRRRLVAAMTDIDGIVLTDVEDAQRALGKKADLSLYTPFGHIDLHHTPAGFDTYAAVRRNALVLQLEPDLTVLVSPLRDIIRSRLAAGDERQLPALEAVLELA</sequence>
<proteinExistence type="predicted"/>
<dbReference type="RefSeq" id="WP_147281202.1">
    <property type="nucleotide sequence ID" value="NZ_QQZY01000002.1"/>
</dbReference>
<reference evidence="1 2" key="1">
    <citation type="submission" date="2018-07" db="EMBL/GenBank/DDBJ databases">
        <title>High-quality-draft genome sequence of Gaiella occulta.</title>
        <authorList>
            <person name="Severino R."/>
            <person name="Froufe H.J.C."/>
            <person name="Rainey F.A."/>
            <person name="Barroso C."/>
            <person name="Albuquerque L."/>
            <person name="Lobo-Da-Cunha A."/>
            <person name="Da Costa M.S."/>
            <person name="Egas C."/>
        </authorList>
    </citation>
    <scope>NUCLEOTIDE SEQUENCE [LARGE SCALE GENOMIC DNA]</scope>
    <source>
        <strain evidence="1 2">F2-233</strain>
    </source>
</reference>
<evidence type="ECO:0008006" key="3">
    <source>
        <dbReference type="Google" id="ProtNLM"/>
    </source>
</evidence>
<dbReference type="AlphaFoldDB" id="A0A7M2YZW8"/>
<keyword evidence="2" id="KW-1185">Reference proteome</keyword>
<gene>
    <name evidence="1" type="ORF">Gocc_1357</name>
</gene>